<keyword evidence="2" id="KW-0270">Exopolysaccharide synthesis</keyword>
<dbReference type="PANTHER" id="PTHR30576:SF10">
    <property type="entry name" value="SLL5057 PROTEIN"/>
    <property type="match status" value="1"/>
</dbReference>
<dbReference type="OrthoDB" id="9808602at2"/>
<organism evidence="4 5">
    <name type="scientific">Rhizobium etli bv. mimosae str. IE4771</name>
    <dbReference type="NCBI Taxonomy" id="1432050"/>
    <lineage>
        <taxon>Bacteria</taxon>
        <taxon>Pseudomonadati</taxon>
        <taxon>Pseudomonadota</taxon>
        <taxon>Alphaproteobacteria</taxon>
        <taxon>Hyphomicrobiales</taxon>
        <taxon>Rhizobiaceae</taxon>
        <taxon>Rhizobium/Agrobacterium group</taxon>
        <taxon>Rhizobium</taxon>
    </lineage>
</organism>
<dbReference type="PANTHER" id="PTHR30576">
    <property type="entry name" value="COLANIC BIOSYNTHESIS UDP-GLUCOSE LIPID CARRIER TRANSFERASE"/>
    <property type="match status" value="1"/>
</dbReference>
<dbReference type="GO" id="GO:0000271">
    <property type="term" value="P:polysaccharide biosynthetic process"/>
    <property type="evidence" value="ECO:0007669"/>
    <property type="project" value="UniProtKB-KW"/>
</dbReference>
<sequence length="188" mass="21262">MGLKRAVDFLLAVVASAILLVPILVVALCVRLTSTGPILYWSKRVGRFNQIFLMPKFRSMRVDTPTVATHLLENPDRFLTPIGSFLRKSSLDELPQLWCILKGKMSFVGPRPALYNQYDLIELRTALGVDKLLPGLTGWAQINGRDELPIPEKVKFDVEYLQRRSLGFDMRILFLTAGKVIGRKGIRH</sequence>
<dbReference type="KEGG" id="rei:IE4771_PE00327"/>
<geneLocation type="plasmid" evidence="4 5">
    <name>pRetIE4771e</name>
</geneLocation>
<dbReference type="AlphaFoldDB" id="A0A060IJ21"/>
<evidence type="ECO:0000259" key="3">
    <source>
        <dbReference type="Pfam" id="PF02397"/>
    </source>
</evidence>
<accession>A0A060IJ21</accession>
<evidence type="ECO:0000313" key="5">
    <source>
        <dbReference type="Proteomes" id="UP000027180"/>
    </source>
</evidence>
<dbReference type="Pfam" id="PF02397">
    <property type="entry name" value="Bac_transf"/>
    <property type="match status" value="1"/>
</dbReference>
<protein>
    <submittedName>
        <fullName evidence="4">Sugar transferase protein</fullName>
    </submittedName>
</protein>
<evidence type="ECO:0000313" key="4">
    <source>
        <dbReference type="EMBL" id="AIC31551.1"/>
    </source>
</evidence>
<dbReference type="GO" id="GO:0016780">
    <property type="term" value="F:phosphotransferase activity, for other substituted phosphate groups"/>
    <property type="evidence" value="ECO:0007669"/>
    <property type="project" value="TreeGrafter"/>
</dbReference>
<comment type="similarity">
    <text evidence="1">Belongs to the bacterial sugar transferase family.</text>
</comment>
<name>A0A060IJ21_RHIET</name>
<gene>
    <name evidence="4" type="ORF">IE4771_PE00327</name>
</gene>
<reference evidence="4 5" key="1">
    <citation type="submission" date="2013-12" db="EMBL/GenBank/DDBJ databases">
        <title>Complete genome sequence of Rhizobium etli bv. mimosae IE4771.</title>
        <authorList>
            <person name="Bustos P."/>
            <person name="Santamaria R.I."/>
            <person name="Lozano L."/>
            <person name="Ormeno-Orrillo E."/>
            <person name="Rogel M.A."/>
            <person name="Romero D."/>
            <person name="Cevallos M.A."/>
            <person name="Martinez-Romero E."/>
            <person name="Gonzalez V."/>
        </authorList>
    </citation>
    <scope>NUCLEOTIDE SEQUENCE [LARGE SCALE GENOMIC DNA]</scope>
    <source>
        <strain evidence="4 5">IE4771</strain>
        <plasmid evidence="5">Plasmid pRetIE4771e</plasmid>
    </source>
</reference>
<evidence type="ECO:0000256" key="2">
    <source>
        <dbReference type="ARBA" id="ARBA00023169"/>
    </source>
</evidence>
<dbReference type="InterPro" id="IPR003362">
    <property type="entry name" value="Bact_transf"/>
</dbReference>
<dbReference type="RefSeq" id="WP_040112826.1">
    <property type="nucleotide sequence ID" value="NZ_CP006991.1"/>
</dbReference>
<feature type="domain" description="Bacterial sugar transferase" evidence="3">
    <location>
        <begin position="4"/>
        <end position="181"/>
    </location>
</feature>
<evidence type="ECO:0000256" key="1">
    <source>
        <dbReference type="ARBA" id="ARBA00006464"/>
    </source>
</evidence>
<dbReference type="EMBL" id="CP006991">
    <property type="protein sequence ID" value="AIC31551.1"/>
    <property type="molecule type" value="Genomic_DNA"/>
</dbReference>
<dbReference type="HOGENOM" id="CLU_024920_1_2_5"/>
<proteinExistence type="inferred from homology"/>
<keyword evidence="4" id="KW-0808">Transferase</keyword>
<dbReference type="Proteomes" id="UP000027180">
    <property type="component" value="Plasmid pRetIE4771e"/>
</dbReference>
<keyword evidence="4" id="KW-0614">Plasmid</keyword>